<feature type="non-terminal residue" evidence="1">
    <location>
        <position position="1"/>
    </location>
</feature>
<evidence type="ECO:0000313" key="1">
    <source>
        <dbReference type="EMBL" id="TDG38824.1"/>
    </source>
</evidence>
<accession>A0A484AR06</accession>
<proteinExistence type="predicted"/>
<reference evidence="1 2" key="1">
    <citation type="journal article" date="2019" name="J. Hered.">
        <title>An Improved Genome Assembly for Drosophila navojoa, the Basal Species in the mojavensis Cluster.</title>
        <authorList>
            <person name="Vanderlinde T."/>
            <person name="Dupim E.G."/>
            <person name="Nazario-Yepiz N.O."/>
            <person name="Carvalho A.B."/>
        </authorList>
    </citation>
    <scope>NUCLEOTIDE SEQUENCE [LARGE SCALE GENOMIC DNA]</scope>
    <source>
        <strain evidence="1">Navoj_Jal97</strain>
        <tissue evidence="1">Whole organism</tissue>
    </source>
</reference>
<sequence length="52" mass="5839">LYAVVVGAKMDVMMEDELQAFACRFSLQRSPQQQRRAKEVAAAVDFYERGAG</sequence>
<dbReference type="AlphaFoldDB" id="A0A484AR06"/>
<dbReference type="EMBL" id="LSRL02001851">
    <property type="protein sequence ID" value="TDG38824.1"/>
    <property type="molecule type" value="Genomic_DNA"/>
</dbReference>
<gene>
    <name evidence="1" type="ORF">AWZ03_014754</name>
</gene>
<name>A0A484AR06_DRONA</name>
<evidence type="ECO:0000313" key="2">
    <source>
        <dbReference type="Proteomes" id="UP000295192"/>
    </source>
</evidence>
<protein>
    <submittedName>
        <fullName evidence="1">Uncharacterized protein</fullName>
    </submittedName>
</protein>
<organism evidence="1 2">
    <name type="scientific">Drosophila navojoa</name>
    <name type="common">Fruit fly</name>
    <dbReference type="NCBI Taxonomy" id="7232"/>
    <lineage>
        <taxon>Eukaryota</taxon>
        <taxon>Metazoa</taxon>
        <taxon>Ecdysozoa</taxon>
        <taxon>Arthropoda</taxon>
        <taxon>Hexapoda</taxon>
        <taxon>Insecta</taxon>
        <taxon>Pterygota</taxon>
        <taxon>Neoptera</taxon>
        <taxon>Endopterygota</taxon>
        <taxon>Diptera</taxon>
        <taxon>Brachycera</taxon>
        <taxon>Muscomorpha</taxon>
        <taxon>Ephydroidea</taxon>
        <taxon>Drosophilidae</taxon>
        <taxon>Drosophila</taxon>
    </lineage>
</organism>
<keyword evidence="2" id="KW-1185">Reference proteome</keyword>
<dbReference type="Proteomes" id="UP000295192">
    <property type="component" value="Unassembled WGS sequence"/>
</dbReference>
<comment type="caution">
    <text evidence="1">The sequence shown here is derived from an EMBL/GenBank/DDBJ whole genome shotgun (WGS) entry which is preliminary data.</text>
</comment>